<sequence>MTTLRVTMIDDKPAVFLPDDLAARLGVIEGSEIVFEDGVLRPTDDVIESQVATFKAVMERRRDVLRRLAE</sequence>
<dbReference type="AlphaFoldDB" id="A0A5C6AM48"/>
<gene>
    <name evidence="1" type="ORF">Pla108_16820</name>
</gene>
<reference evidence="1 2" key="1">
    <citation type="submission" date="2019-02" db="EMBL/GenBank/DDBJ databases">
        <title>Deep-cultivation of Planctomycetes and their phenomic and genomic characterization uncovers novel biology.</title>
        <authorList>
            <person name="Wiegand S."/>
            <person name="Jogler M."/>
            <person name="Boedeker C."/>
            <person name="Pinto D."/>
            <person name="Vollmers J."/>
            <person name="Rivas-Marin E."/>
            <person name="Kohn T."/>
            <person name="Peeters S.H."/>
            <person name="Heuer A."/>
            <person name="Rast P."/>
            <person name="Oberbeckmann S."/>
            <person name="Bunk B."/>
            <person name="Jeske O."/>
            <person name="Meyerdierks A."/>
            <person name="Storesund J.E."/>
            <person name="Kallscheuer N."/>
            <person name="Luecker S."/>
            <person name="Lage O.M."/>
            <person name="Pohl T."/>
            <person name="Merkel B.J."/>
            <person name="Hornburger P."/>
            <person name="Mueller R.-W."/>
            <person name="Bruemmer F."/>
            <person name="Labrenz M."/>
            <person name="Spormann A.M."/>
            <person name="Op Den Camp H."/>
            <person name="Overmann J."/>
            <person name="Amann R."/>
            <person name="Jetten M.S.M."/>
            <person name="Mascher T."/>
            <person name="Medema M.H."/>
            <person name="Devos D.P."/>
            <person name="Kaster A.-K."/>
            <person name="Ovreas L."/>
            <person name="Rohde M."/>
            <person name="Galperin M.Y."/>
            <person name="Jogler C."/>
        </authorList>
    </citation>
    <scope>NUCLEOTIDE SEQUENCE [LARGE SCALE GENOMIC DNA]</scope>
    <source>
        <strain evidence="1 2">Pla108</strain>
    </source>
</reference>
<evidence type="ECO:0008006" key="3">
    <source>
        <dbReference type="Google" id="ProtNLM"/>
    </source>
</evidence>
<dbReference type="EMBL" id="SJPR01000001">
    <property type="protein sequence ID" value="TWU00730.1"/>
    <property type="molecule type" value="Genomic_DNA"/>
</dbReference>
<dbReference type="RefSeq" id="WP_146444373.1">
    <property type="nucleotide sequence ID" value="NZ_SJPR01000001.1"/>
</dbReference>
<dbReference type="Proteomes" id="UP000317421">
    <property type="component" value="Unassembled WGS sequence"/>
</dbReference>
<evidence type="ECO:0000313" key="2">
    <source>
        <dbReference type="Proteomes" id="UP000317421"/>
    </source>
</evidence>
<dbReference type="OrthoDB" id="5459182at2"/>
<protein>
    <recommendedName>
        <fullName evidence="3">SpoVT-AbrB domain-containing protein</fullName>
    </recommendedName>
</protein>
<proteinExistence type="predicted"/>
<keyword evidence="2" id="KW-1185">Reference proteome</keyword>
<evidence type="ECO:0000313" key="1">
    <source>
        <dbReference type="EMBL" id="TWU00730.1"/>
    </source>
</evidence>
<name>A0A5C6AM48_9BACT</name>
<organism evidence="1 2">
    <name type="scientific">Botrimarina colliarenosi</name>
    <dbReference type="NCBI Taxonomy" id="2528001"/>
    <lineage>
        <taxon>Bacteria</taxon>
        <taxon>Pseudomonadati</taxon>
        <taxon>Planctomycetota</taxon>
        <taxon>Planctomycetia</taxon>
        <taxon>Pirellulales</taxon>
        <taxon>Lacipirellulaceae</taxon>
        <taxon>Botrimarina</taxon>
    </lineage>
</organism>
<comment type="caution">
    <text evidence="1">The sequence shown here is derived from an EMBL/GenBank/DDBJ whole genome shotgun (WGS) entry which is preliminary data.</text>
</comment>
<accession>A0A5C6AM48</accession>